<dbReference type="Pfam" id="PF04970">
    <property type="entry name" value="LRAT"/>
    <property type="match status" value="1"/>
</dbReference>
<evidence type="ECO:0000259" key="1">
    <source>
        <dbReference type="PROSITE" id="PS51934"/>
    </source>
</evidence>
<comment type="caution">
    <text evidence="2">The sequence shown here is derived from an EMBL/GenBank/DDBJ whole genome shotgun (WGS) entry which is preliminary data.</text>
</comment>
<dbReference type="Gene3D" id="3.90.1720.10">
    <property type="entry name" value="endopeptidase domain like (from Nostoc punctiforme)"/>
    <property type="match status" value="1"/>
</dbReference>
<dbReference type="AlphaFoldDB" id="A0A5J9TPY9"/>
<sequence>MDRGVTVASSGIERWQLRRGDHIYAWRSSAAKTYSHHGIYESDKKVIHFANPAVQSSTGFSSSSAFTSSSFIFCWECRQSMHGGGVVSCCLDCFLEGDNLCLFAYGVPFWFYTASNIGHAVVRSRLTCHVTDEDPPEKVLERANHLLREGFGTYDATVNNCFDFAFYCKTGGSIVTPARAVMIAVNPEPVQSNQTCMIL</sequence>
<dbReference type="PANTHER" id="PTHR46137">
    <property type="entry name" value="OS05G0310600 PROTEIN"/>
    <property type="match status" value="1"/>
</dbReference>
<feature type="domain" description="LRAT" evidence="1">
    <location>
        <begin position="26"/>
        <end position="177"/>
    </location>
</feature>
<reference evidence="2 3" key="1">
    <citation type="journal article" date="2019" name="Sci. Rep.">
        <title>A high-quality genome of Eragrostis curvula grass provides insights into Poaceae evolution and supports new strategies to enhance forage quality.</title>
        <authorList>
            <person name="Carballo J."/>
            <person name="Santos B.A.C.M."/>
            <person name="Zappacosta D."/>
            <person name="Garbus I."/>
            <person name="Selva J.P."/>
            <person name="Gallo C.A."/>
            <person name="Diaz A."/>
            <person name="Albertini E."/>
            <person name="Caccamo M."/>
            <person name="Echenique V."/>
        </authorList>
    </citation>
    <scope>NUCLEOTIDE SEQUENCE [LARGE SCALE GENOMIC DNA]</scope>
    <source>
        <strain evidence="3">cv. Victoria</strain>
        <tissue evidence="2">Leaf</tissue>
    </source>
</reference>
<dbReference type="Proteomes" id="UP000324897">
    <property type="component" value="Unassembled WGS sequence"/>
</dbReference>
<evidence type="ECO:0000313" key="2">
    <source>
        <dbReference type="EMBL" id="TVU13424.1"/>
    </source>
</evidence>
<protein>
    <recommendedName>
        <fullName evidence="1">LRAT domain-containing protein</fullName>
    </recommendedName>
</protein>
<proteinExistence type="predicted"/>
<dbReference type="PROSITE" id="PS51934">
    <property type="entry name" value="LRAT"/>
    <property type="match status" value="1"/>
</dbReference>
<organism evidence="2 3">
    <name type="scientific">Eragrostis curvula</name>
    <name type="common">weeping love grass</name>
    <dbReference type="NCBI Taxonomy" id="38414"/>
    <lineage>
        <taxon>Eukaryota</taxon>
        <taxon>Viridiplantae</taxon>
        <taxon>Streptophyta</taxon>
        <taxon>Embryophyta</taxon>
        <taxon>Tracheophyta</taxon>
        <taxon>Spermatophyta</taxon>
        <taxon>Magnoliopsida</taxon>
        <taxon>Liliopsida</taxon>
        <taxon>Poales</taxon>
        <taxon>Poaceae</taxon>
        <taxon>PACMAD clade</taxon>
        <taxon>Chloridoideae</taxon>
        <taxon>Eragrostideae</taxon>
        <taxon>Eragrostidinae</taxon>
        <taxon>Eragrostis</taxon>
    </lineage>
</organism>
<dbReference type="OrthoDB" id="68610at2759"/>
<dbReference type="InterPro" id="IPR007053">
    <property type="entry name" value="LRAT_dom"/>
</dbReference>
<dbReference type="EMBL" id="RWGY01000034">
    <property type="protein sequence ID" value="TVU13424.1"/>
    <property type="molecule type" value="Genomic_DNA"/>
</dbReference>
<evidence type="ECO:0000313" key="3">
    <source>
        <dbReference type="Proteomes" id="UP000324897"/>
    </source>
</evidence>
<gene>
    <name evidence="2" type="ORF">EJB05_40480</name>
</gene>
<dbReference type="Gramene" id="TVU13424">
    <property type="protein sequence ID" value="TVU13424"/>
    <property type="gene ID" value="EJB05_40480"/>
</dbReference>
<keyword evidence="3" id="KW-1185">Reference proteome</keyword>
<name>A0A5J9TPY9_9POAL</name>
<feature type="non-terminal residue" evidence="2">
    <location>
        <position position="1"/>
    </location>
</feature>
<accession>A0A5J9TPY9</accession>
<dbReference type="PANTHER" id="PTHR46137:SF11">
    <property type="entry name" value="LRAT DOMAIN-CONTAINING PROTEIN"/>
    <property type="match status" value="1"/>
</dbReference>